<dbReference type="Pfam" id="PF19040">
    <property type="entry name" value="SGNH"/>
    <property type="match status" value="1"/>
</dbReference>
<reference evidence="3 4" key="1">
    <citation type="submission" date="2018-11" db="EMBL/GenBank/DDBJ databases">
        <title>YIM 102482-1 draft genome.</title>
        <authorList>
            <person name="Li G."/>
            <person name="Jiang Y."/>
        </authorList>
    </citation>
    <scope>NUCLEOTIDE SEQUENCE [LARGE SCALE GENOMIC DNA]</scope>
    <source>
        <strain evidence="3 4">YIM 102482-1</strain>
    </source>
</reference>
<evidence type="ECO:0000256" key="1">
    <source>
        <dbReference type="SAM" id="Phobius"/>
    </source>
</evidence>
<dbReference type="EMBL" id="RQVS01000007">
    <property type="protein sequence ID" value="RRJ86785.1"/>
    <property type="molecule type" value="Genomic_DNA"/>
</dbReference>
<gene>
    <name evidence="3" type="ORF">EG850_07120</name>
</gene>
<feature type="transmembrane region" description="Helical" evidence="1">
    <location>
        <begin position="20"/>
        <end position="38"/>
    </location>
</feature>
<keyword evidence="4" id="KW-1185">Reference proteome</keyword>
<sequence length="362" mass="39714">MARHAHEQPQRRHALASIEFRIAIVLAVVLAIVGGLSFRPTAADLIPLGLAPEVMTSPQPEPAAPPKADDSLKTKTEVSPWSMLGANAALSPNGSTPASGIHEPGWAEVGQHCSADDPYRTSVCFVLPPQNGGEPERMIYTIGNSHTVQLTAGLLEVIERHPTWGARVQGVPACPFAYRANPSDACEEMWKVGTQYILDRQPDLVVVMATRSSSDGPENLLPGLADWVRMITSQTTTKVLLVRDNPRFSSDIHECAKLHGPHDQSCAYPYHYEPLNDQRQLLEDAGGIYVDLNQVICPDGACRPVIGGVWTFLDENHLGADYWRTLIGPLSLRMHTAIPWWPKRPYLGEMLVRQKLPTAPVI</sequence>
<accession>A0A3P3VVF6</accession>
<dbReference type="Proteomes" id="UP000274391">
    <property type="component" value="Unassembled WGS sequence"/>
</dbReference>
<keyword evidence="1" id="KW-1133">Transmembrane helix</keyword>
<comment type="caution">
    <text evidence="3">The sequence shown here is derived from an EMBL/GenBank/DDBJ whole genome shotgun (WGS) entry which is preliminary data.</text>
</comment>
<feature type="domain" description="SGNH" evidence="2">
    <location>
        <begin position="118"/>
        <end position="320"/>
    </location>
</feature>
<organism evidence="3 4">
    <name type="scientific">Gulosibacter macacae</name>
    <dbReference type="NCBI Taxonomy" id="2488791"/>
    <lineage>
        <taxon>Bacteria</taxon>
        <taxon>Bacillati</taxon>
        <taxon>Actinomycetota</taxon>
        <taxon>Actinomycetes</taxon>
        <taxon>Micrococcales</taxon>
        <taxon>Microbacteriaceae</taxon>
        <taxon>Gulosibacter</taxon>
    </lineage>
</organism>
<evidence type="ECO:0000313" key="4">
    <source>
        <dbReference type="Proteomes" id="UP000274391"/>
    </source>
</evidence>
<dbReference type="InterPro" id="IPR043968">
    <property type="entry name" value="SGNH"/>
</dbReference>
<dbReference type="OrthoDB" id="3404679at2"/>
<evidence type="ECO:0000313" key="3">
    <source>
        <dbReference type="EMBL" id="RRJ86785.1"/>
    </source>
</evidence>
<name>A0A3P3VVF6_9MICO</name>
<keyword evidence="1" id="KW-0812">Transmembrane</keyword>
<dbReference type="RefSeq" id="WP_124971973.1">
    <property type="nucleotide sequence ID" value="NZ_RQVS01000007.1"/>
</dbReference>
<protein>
    <recommendedName>
        <fullName evidence="2">SGNH domain-containing protein</fullName>
    </recommendedName>
</protein>
<proteinExistence type="predicted"/>
<dbReference type="AlphaFoldDB" id="A0A3P3VVF6"/>
<keyword evidence="1" id="KW-0472">Membrane</keyword>
<evidence type="ECO:0000259" key="2">
    <source>
        <dbReference type="Pfam" id="PF19040"/>
    </source>
</evidence>